<proteinExistence type="predicted"/>
<dbReference type="AlphaFoldDB" id="A0AA37SS16"/>
<dbReference type="SUPFAM" id="SSF51338">
    <property type="entry name" value="Composite domain of metallo-dependent hydrolases"/>
    <property type="match status" value="1"/>
</dbReference>
<reference evidence="4" key="1">
    <citation type="journal article" date="2014" name="Int. J. Syst. Evol. Microbiol.">
        <title>Complete genome sequence of Corynebacterium casei LMG S-19264T (=DSM 44701T), isolated from a smear-ripened cheese.</title>
        <authorList>
            <consortium name="US DOE Joint Genome Institute (JGI-PGF)"/>
            <person name="Walter F."/>
            <person name="Albersmeier A."/>
            <person name="Kalinowski J."/>
            <person name="Ruckert C."/>
        </authorList>
    </citation>
    <scope>NUCLEOTIDE SEQUENCE</scope>
    <source>
        <strain evidence="4">NBRC 108769</strain>
    </source>
</reference>
<protein>
    <submittedName>
        <fullName evidence="4">Amidohydrolase</fullName>
    </submittedName>
</protein>
<reference evidence="4" key="2">
    <citation type="submission" date="2023-01" db="EMBL/GenBank/DDBJ databases">
        <title>Draft genome sequence of Portibacter lacus strain NBRC 108769.</title>
        <authorList>
            <person name="Sun Q."/>
            <person name="Mori K."/>
        </authorList>
    </citation>
    <scope>NUCLEOTIDE SEQUENCE</scope>
    <source>
        <strain evidence="4">NBRC 108769</strain>
    </source>
</reference>
<organism evidence="4 5">
    <name type="scientific">Portibacter lacus</name>
    <dbReference type="NCBI Taxonomy" id="1099794"/>
    <lineage>
        <taxon>Bacteria</taxon>
        <taxon>Pseudomonadati</taxon>
        <taxon>Bacteroidota</taxon>
        <taxon>Saprospiria</taxon>
        <taxon>Saprospirales</taxon>
        <taxon>Haliscomenobacteraceae</taxon>
        <taxon>Portibacter</taxon>
    </lineage>
</organism>
<feature type="domain" description="Amidohydrolase-related" evidence="3">
    <location>
        <begin position="382"/>
        <end position="448"/>
    </location>
</feature>
<feature type="region of interest" description="Disordered" evidence="1">
    <location>
        <begin position="99"/>
        <end position="122"/>
    </location>
</feature>
<evidence type="ECO:0000313" key="4">
    <source>
        <dbReference type="EMBL" id="GLR17105.1"/>
    </source>
</evidence>
<name>A0AA37SS16_9BACT</name>
<dbReference type="PANTHER" id="PTHR43135">
    <property type="entry name" value="ALPHA-D-RIBOSE 1-METHYLPHOSPHONATE 5-TRIPHOSPHATE DIPHOSPHATASE"/>
    <property type="match status" value="1"/>
</dbReference>
<dbReference type="GO" id="GO:0016810">
    <property type="term" value="F:hydrolase activity, acting on carbon-nitrogen (but not peptide) bonds"/>
    <property type="evidence" value="ECO:0007669"/>
    <property type="project" value="InterPro"/>
</dbReference>
<comment type="caution">
    <text evidence="4">The sequence shown here is derived from an EMBL/GenBank/DDBJ whole genome shotgun (WGS) entry which is preliminary data.</text>
</comment>
<keyword evidence="2" id="KW-0732">Signal</keyword>
<dbReference type="EMBL" id="BSOH01000007">
    <property type="protein sequence ID" value="GLR17105.1"/>
    <property type="molecule type" value="Genomic_DNA"/>
</dbReference>
<evidence type="ECO:0000256" key="1">
    <source>
        <dbReference type="SAM" id="MobiDB-lite"/>
    </source>
</evidence>
<evidence type="ECO:0000259" key="3">
    <source>
        <dbReference type="Pfam" id="PF01979"/>
    </source>
</evidence>
<evidence type="ECO:0000313" key="5">
    <source>
        <dbReference type="Proteomes" id="UP001156666"/>
    </source>
</evidence>
<evidence type="ECO:0000256" key="2">
    <source>
        <dbReference type="SAM" id="SignalP"/>
    </source>
</evidence>
<feature type="chain" id="PRO_5041335204" evidence="2">
    <location>
        <begin position="21"/>
        <end position="569"/>
    </location>
</feature>
<accession>A0AA37SS16</accession>
<dbReference type="Pfam" id="PF01979">
    <property type="entry name" value="Amidohydro_1"/>
    <property type="match status" value="1"/>
</dbReference>
<gene>
    <name evidence="4" type="ORF">GCM10007940_17200</name>
</gene>
<dbReference type="InterPro" id="IPR011059">
    <property type="entry name" value="Metal-dep_hydrolase_composite"/>
</dbReference>
<dbReference type="RefSeq" id="WP_235290718.1">
    <property type="nucleotide sequence ID" value="NZ_BSOH01000007.1"/>
</dbReference>
<feature type="region of interest" description="Disordered" evidence="1">
    <location>
        <begin position="304"/>
        <end position="340"/>
    </location>
</feature>
<keyword evidence="5" id="KW-1185">Reference proteome</keyword>
<dbReference type="Proteomes" id="UP001156666">
    <property type="component" value="Unassembled WGS sequence"/>
</dbReference>
<dbReference type="Gene3D" id="3.20.20.140">
    <property type="entry name" value="Metal-dependent hydrolases"/>
    <property type="match status" value="1"/>
</dbReference>
<dbReference type="InterPro" id="IPR006680">
    <property type="entry name" value="Amidohydro-rel"/>
</dbReference>
<dbReference type="InterPro" id="IPR051781">
    <property type="entry name" value="Metallo-dep_Hydrolase"/>
</dbReference>
<feature type="signal peptide" evidence="2">
    <location>
        <begin position="1"/>
        <end position="20"/>
    </location>
</feature>
<sequence length="569" mass="63047">MKYKFWVFIALMFSTFSIGAQDVDIKLSSTYAIQNAHIIQKPGKSIEKGTLIIKDGVIIDVGTNVSIPADAILVKGDSMYVYPGFIDAYNNIGEKKKEEKKNEEKIENPGNPPNDRAGITPERSLSEVFDGGDKSIAEWREAGFTASLSAPSDGMLPGKASIIIHSGHDASSSILKENMGTIGTFQSANRIYPATIIGVMAKYRDLFRQTSYAMKHESAYKANPIGMARPAYNKSLMALIPVVDKSQYLYMEAEKLKDISHALTLQKDLGFNIALVNVKQGGQYIDVIKSQKMPLVLSLDIPESKDKKDKEKDGDKKEKGEKEKDKKDEDKEKKELDPEVEAMKVRRDKAIMEYQSQAALFAKNGIEFGFSGKDIKGKDVKKNVKIMMEQGITEDQILTSLTLTPAKMLGVSNVLGSLEKGKIANLFIATAPYFDEDSKIKYVFVEGEQFEYEVKKKKAKQEGKEGTITGLYACTIDVPGDQRNITISIAKSDDSYTLIIENEGDEKEIDDFTIDGNRVSFPMEINEDGFTMKLKYDFTIDAGEIDGSVIAGEFGSFPLKGERTGDPKL</sequence>
<dbReference type="PANTHER" id="PTHR43135:SF3">
    <property type="entry name" value="ALPHA-D-RIBOSE 1-METHYLPHOSPHONATE 5-TRIPHOSPHATE DIPHOSPHATASE"/>
    <property type="match status" value="1"/>
</dbReference>